<evidence type="ECO:0000256" key="8">
    <source>
        <dbReference type="ARBA" id="ARBA00023101"/>
    </source>
</evidence>
<dbReference type="PRINTS" id="PR00092">
    <property type="entry name" value="TYROSINASE"/>
</dbReference>
<dbReference type="Pfam" id="PF00264">
    <property type="entry name" value="Tyrosinase"/>
    <property type="match status" value="1"/>
</dbReference>
<evidence type="ECO:0000256" key="1">
    <source>
        <dbReference type="ARBA" id="ARBA00001973"/>
    </source>
</evidence>
<dbReference type="PANTHER" id="PTHR11474:SF76">
    <property type="entry name" value="SHKT DOMAIN-CONTAINING PROTEIN"/>
    <property type="match status" value="1"/>
</dbReference>
<name>A0A8H7F118_AGABI</name>
<evidence type="ECO:0000256" key="2">
    <source>
        <dbReference type="ARBA" id="ARBA00009928"/>
    </source>
</evidence>
<dbReference type="Pfam" id="PF18132">
    <property type="entry name" value="Tyrosinase_C"/>
    <property type="match status" value="1"/>
</dbReference>
<organism evidence="13 14">
    <name type="scientific">Agaricus bisporus var. burnettii</name>
    <dbReference type="NCBI Taxonomy" id="192524"/>
    <lineage>
        <taxon>Eukaryota</taxon>
        <taxon>Fungi</taxon>
        <taxon>Dikarya</taxon>
        <taxon>Basidiomycota</taxon>
        <taxon>Agaricomycotina</taxon>
        <taxon>Agaricomycetes</taxon>
        <taxon>Agaricomycetidae</taxon>
        <taxon>Agaricales</taxon>
        <taxon>Agaricineae</taxon>
        <taxon>Agaricaceae</taxon>
        <taxon>Agaricus</taxon>
    </lineage>
</organism>
<dbReference type="PROSITE" id="PS00498">
    <property type="entry name" value="TYROSINASE_2"/>
    <property type="match status" value="1"/>
</dbReference>
<dbReference type="InterPro" id="IPR008922">
    <property type="entry name" value="Di-copper_centre_dom_sf"/>
</dbReference>
<comment type="cofactor">
    <cofactor evidence="1">
        <name>Cu(2+)</name>
        <dbReference type="ChEBI" id="CHEBI:29036"/>
    </cofactor>
</comment>
<keyword evidence="7" id="KW-0503">Monooxygenase</keyword>
<evidence type="ECO:0000259" key="12">
    <source>
        <dbReference type="PROSITE" id="PS00498"/>
    </source>
</evidence>
<evidence type="ECO:0000256" key="9">
    <source>
        <dbReference type="ARBA" id="ARBA00048233"/>
    </source>
</evidence>
<keyword evidence="8" id="KW-0470">Melanin biosynthesis</keyword>
<comment type="caution">
    <text evidence="13">The sequence shown here is derived from an EMBL/GenBank/DDBJ whole genome shotgun (WGS) entry which is preliminary data.</text>
</comment>
<dbReference type="InterPro" id="IPR016216">
    <property type="entry name" value="Monophenol_mOase_fun"/>
</dbReference>
<dbReference type="EC" id="1.14.18.1" evidence="3"/>
<evidence type="ECO:0000256" key="10">
    <source>
        <dbReference type="ARBA" id="ARBA00048881"/>
    </source>
</evidence>
<dbReference type="AlphaFoldDB" id="A0A8H7F118"/>
<proteinExistence type="inferred from homology"/>
<feature type="domain" description="Tyrosinase copper-binding" evidence="12">
    <location>
        <begin position="276"/>
        <end position="287"/>
    </location>
</feature>
<evidence type="ECO:0000256" key="4">
    <source>
        <dbReference type="ARBA" id="ARBA00022723"/>
    </source>
</evidence>
<gene>
    <name evidence="13" type="ORF">Agabi119p4_5968</name>
</gene>
<comment type="catalytic activity">
    <reaction evidence="10">
        <text>L-tyrosine + O2 = L-dopaquinone + H2O</text>
        <dbReference type="Rhea" id="RHEA:18117"/>
        <dbReference type="ChEBI" id="CHEBI:15377"/>
        <dbReference type="ChEBI" id="CHEBI:15379"/>
        <dbReference type="ChEBI" id="CHEBI:57924"/>
        <dbReference type="ChEBI" id="CHEBI:58315"/>
        <dbReference type="EC" id="1.14.18.1"/>
    </reaction>
</comment>
<dbReference type="PIRSF" id="PIRSF000340">
    <property type="entry name" value="MPO_fungal"/>
    <property type="match status" value="1"/>
</dbReference>
<evidence type="ECO:0000259" key="11">
    <source>
        <dbReference type="PROSITE" id="PS00497"/>
    </source>
</evidence>
<evidence type="ECO:0000313" key="13">
    <source>
        <dbReference type="EMBL" id="KAF7771657.1"/>
    </source>
</evidence>
<dbReference type="InterPro" id="IPR050316">
    <property type="entry name" value="Tyrosinase/Hemocyanin"/>
</dbReference>
<dbReference type="EMBL" id="JABXXO010000008">
    <property type="protein sequence ID" value="KAF7771657.1"/>
    <property type="molecule type" value="Genomic_DNA"/>
</dbReference>
<dbReference type="Gene3D" id="1.10.1280.10">
    <property type="entry name" value="Di-copper center containing domain from catechol oxidase"/>
    <property type="match status" value="1"/>
</dbReference>
<dbReference type="GO" id="GO:0042438">
    <property type="term" value="P:melanin biosynthetic process"/>
    <property type="evidence" value="ECO:0007669"/>
    <property type="project" value="UniProtKB-KW"/>
</dbReference>
<dbReference type="PROSITE" id="PS00497">
    <property type="entry name" value="TYROSINASE_1"/>
    <property type="match status" value="1"/>
</dbReference>
<evidence type="ECO:0000256" key="5">
    <source>
        <dbReference type="ARBA" id="ARBA00023002"/>
    </source>
</evidence>
<comment type="similarity">
    <text evidence="2">Belongs to the tyrosinase family.</text>
</comment>
<feature type="domain" description="Tyrosinase copper-binding" evidence="11">
    <location>
        <begin position="82"/>
        <end position="99"/>
    </location>
</feature>
<dbReference type="Gene3D" id="2.60.310.20">
    <property type="match status" value="1"/>
</dbReference>
<keyword evidence="4" id="KW-0479">Metal-binding</keyword>
<sequence length="611" mass="68445">MSLLATVGPTGGVKNRLDIVDFVRDEKFFTLYVRALQAIQDKDQADYSSFFQLSGIHGLPFTPWAKPKDTPTVPYESGYCTHSQVLFPTWHRVYVSIYEQILQEAAKGIAKKFTVHKKEWAQAAEDLRQPYWDTGFALVPPDEIIKLEQVKITNYDGTKITVRNPILRYNFHPIDPSFNGYPNFDTWRTTVRNPDADKKENIPALIAKLDLEADSTREKTYNMLKFNANWEAFSNHGEFDDTHANSLEAVHDDIHGFVGRGAIRGHMTHALFAAFDPIFWLHHSNVDRHLSLWQALYPGVWVTQGPEREGSMGFAPGTELNKDSALEPFYETEDKPWTSVPLTDTALLNYSYPDFDKVKGGTPDLVRDYINDHIDRRYGIKKSEGGKNPAQDLLSDFKGVTHDHNEDLKMFDWTIQASWKKFELDDSFAIIFYFAADGSTNVTKENYIGSINIFRGTTPTNCANCRTQDNLVQEGFVHLDRFIARDLDTFDPQAVHRYLKEKKLSYKVVADDHSVTLKSLKIRVQGRPLHLPPGVSFPRLDKNIPIVNFDDVLDLVTGVVNIGLTAVGATADIAIGVVGATAGTAIGVADAATDAVANIAKGGLGALGRIF</sequence>
<evidence type="ECO:0000313" key="14">
    <source>
        <dbReference type="Proteomes" id="UP000629468"/>
    </source>
</evidence>
<evidence type="ECO:0000256" key="7">
    <source>
        <dbReference type="ARBA" id="ARBA00023033"/>
    </source>
</evidence>
<dbReference type="Proteomes" id="UP000629468">
    <property type="component" value="Unassembled WGS sequence"/>
</dbReference>
<accession>A0A8H7F118</accession>
<keyword evidence="6" id="KW-0186">Copper</keyword>
<dbReference type="GO" id="GO:0004503">
    <property type="term" value="F:tyrosinase activity"/>
    <property type="evidence" value="ECO:0007669"/>
    <property type="project" value="UniProtKB-EC"/>
</dbReference>
<dbReference type="SUPFAM" id="SSF48056">
    <property type="entry name" value="Di-copper centre-containing domain"/>
    <property type="match status" value="1"/>
</dbReference>
<evidence type="ECO:0000256" key="6">
    <source>
        <dbReference type="ARBA" id="ARBA00023008"/>
    </source>
</evidence>
<evidence type="ECO:0000256" key="3">
    <source>
        <dbReference type="ARBA" id="ARBA00011906"/>
    </source>
</evidence>
<keyword evidence="5" id="KW-0560">Oxidoreductase</keyword>
<dbReference type="InterPro" id="IPR002227">
    <property type="entry name" value="Tyrosinase_Cu-bd"/>
</dbReference>
<reference evidence="13 14" key="1">
    <citation type="journal article" name="Sci. Rep.">
        <title>Telomere-to-telomere assembled and centromere annotated genomes of the two main subspecies of the button mushroom Agaricus bisporus reveal especially polymorphic chromosome ends.</title>
        <authorList>
            <person name="Sonnenberg A.S.M."/>
            <person name="Sedaghat-Telgerd N."/>
            <person name="Lavrijssen B."/>
            <person name="Ohm R.A."/>
            <person name="Hendrickx P.M."/>
            <person name="Scholtmeijer K."/>
            <person name="Baars J.J.P."/>
            <person name="van Peer A."/>
        </authorList>
    </citation>
    <scope>NUCLEOTIDE SEQUENCE [LARGE SCALE GENOMIC DNA]</scope>
    <source>
        <strain evidence="13 14">H119_p4</strain>
    </source>
</reference>
<dbReference type="PANTHER" id="PTHR11474">
    <property type="entry name" value="TYROSINASE FAMILY MEMBER"/>
    <property type="match status" value="1"/>
</dbReference>
<protein>
    <recommendedName>
        <fullName evidence="3">tyrosinase</fullName>
        <ecNumber evidence="3">1.14.18.1</ecNumber>
    </recommendedName>
</protein>
<dbReference type="GO" id="GO:0046872">
    <property type="term" value="F:metal ion binding"/>
    <property type="evidence" value="ECO:0007669"/>
    <property type="project" value="UniProtKB-KW"/>
</dbReference>
<comment type="catalytic activity">
    <reaction evidence="9">
        <text>2 L-dopa + O2 = 2 L-dopaquinone + 2 H2O</text>
        <dbReference type="Rhea" id="RHEA:34287"/>
        <dbReference type="ChEBI" id="CHEBI:15377"/>
        <dbReference type="ChEBI" id="CHEBI:15379"/>
        <dbReference type="ChEBI" id="CHEBI:57504"/>
        <dbReference type="ChEBI" id="CHEBI:57924"/>
        <dbReference type="EC" id="1.14.18.1"/>
    </reaction>
</comment>
<dbReference type="InterPro" id="IPR041640">
    <property type="entry name" value="Tyrosinase_C"/>
</dbReference>